<dbReference type="InterPro" id="IPR037185">
    <property type="entry name" value="EmrE-like"/>
</dbReference>
<organism evidence="7 8">
    <name type="scientific">Anaeramoeba ignava</name>
    <name type="common">Anaerobic marine amoeba</name>
    <dbReference type="NCBI Taxonomy" id="1746090"/>
    <lineage>
        <taxon>Eukaryota</taxon>
        <taxon>Metamonada</taxon>
        <taxon>Anaeramoebidae</taxon>
        <taxon>Anaeramoeba</taxon>
    </lineage>
</organism>
<feature type="domain" description="Sugar phosphate transporter" evidence="6">
    <location>
        <begin position="13"/>
        <end position="87"/>
    </location>
</feature>
<evidence type="ECO:0000256" key="4">
    <source>
        <dbReference type="ARBA" id="ARBA00023136"/>
    </source>
</evidence>
<evidence type="ECO:0000259" key="6">
    <source>
        <dbReference type="Pfam" id="PF03151"/>
    </source>
</evidence>
<keyword evidence="8" id="KW-1185">Reference proteome</keyword>
<evidence type="ECO:0000313" key="7">
    <source>
        <dbReference type="EMBL" id="KAJ5072450.1"/>
    </source>
</evidence>
<proteinExistence type="predicted"/>
<dbReference type="Proteomes" id="UP001149090">
    <property type="component" value="Unassembled WGS sequence"/>
</dbReference>
<feature type="transmembrane region" description="Helical" evidence="5">
    <location>
        <begin position="16"/>
        <end position="37"/>
    </location>
</feature>
<name>A0A9Q0LII1_ANAIG</name>
<dbReference type="EMBL" id="JAPDFW010000081">
    <property type="protein sequence ID" value="KAJ5072450.1"/>
    <property type="molecule type" value="Genomic_DNA"/>
</dbReference>
<dbReference type="InterPro" id="IPR050186">
    <property type="entry name" value="TPT_transporter"/>
</dbReference>
<keyword evidence="3 5" id="KW-1133">Transmembrane helix</keyword>
<evidence type="ECO:0000256" key="5">
    <source>
        <dbReference type="SAM" id="Phobius"/>
    </source>
</evidence>
<reference evidence="7" key="1">
    <citation type="submission" date="2022-10" db="EMBL/GenBank/DDBJ databases">
        <title>Novel sulphate-reducing endosymbionts in the free-living metamonad Anaeramoeba.</title>
        <authorList>
            <person name="Jerlstrom-Hultqvist J."/>
            <person name="Cepicka I."/>
            <person name="Gallot-Lavallee L."/>
            <person name="Salas-Leiva D."/>
            <person name="Curtis B.A."/>
            <person name="Zahonova K."/>
            <person name="Pipaliya S."/>
            <person name="Dacks J."/>
            <person name="Roger A.J."/>
        </authorList>
    </citation>
    <scope>NUCLEOTIDE SEQUENCE</scope>
    <source>
        <strain evidence="7">BMAN</strain>
    </source>
</reference>
<evidence type="ECO:0000256" key="2">
    <source>
        <dbReference type="ARBA" id="ARBA00022692"/>
    </source>
</evidence>
<evidence type="ECO:0000256" key="3">
    <source>
        <dbReference type="ARBA" id="ARBA00022989"/>
    </source>
</evidence>
<dbReference type="AlphaFoldDB" id="A0A9Q0LII1"/>
<dbReference type="InterPro" id="IPR004853">
    <property type="entry name" value="Sugar_P_trans_dom"/>
</dbReference>
<sequence>MDPFSEIVHFNYTPKLVFFIFTSAFLSFFVNISIYLLIGKTSALTYNIFGHTKSVCILIAHFVVFKSPLSWKQIFGILLTLAGVFKYTQLKLQKENKPNTPLPTVDKGTLKD</sequence>
<feature type="transmembrane region" description="Helical" evidence="5">
    <location>
        <begin position="44"/>
        <end position="64"/>
    </location>
</feature>
<keyword evidence="2 5" id="KW-0812">Transmembrane</keyword>
<keyword evidence="4 5" id="KW-0472">Membrane</keyword>
<comment type="subcellular location">
    <subcellularLocation>
        <location evidence="1">Membrane</location>
        <topology evidence="1">Multi-pass membrane protein</topology>
    </subcellularLocation>
</comment>
<dbReference type="OrthoDB" id="5547497at2759"/>
<evidence type="ECO:0000256" key="1">
    <source>
        <dbReference type="ARBA" id="ARBA00004141"/>
    </source>
</evidence>
<accession>A0A9Q0LII1</accession>
<comment type="caution">
    <text evidence="7">The sequence shown here is derived from an EMBL/GenBank/DDBJ whole genome shotgun (WGS) entry which is preliminary data.</text>
</comment>
<dbReference type="Pfam" id="PF03151">
    <property type="entry name" value="TPT"/>
    <property type="match status" value="1"/>
</dbReference>
<dbReference type="GO" id="GO:0016020">
    <property type="term" value="C:membrane"/>
    <property type="evidence" value="ECO:0007669"/>
    <property type="project" value="UniProtKB-SubCell"/>
</dbReference>
<dbReference type="Gene3D" id="1.10.3730.20">
    <property type="match status" value="1"/>
</dbReference>
<dbReference type="SUPFAM" id="SSF103481">
    <property type="entry name" value="Multidrug resistance efflux transporter EmrE"/>
    <property type="match status" value="1"/>
</dbReference>
<protein>
    <submittedName>
        <fullName evidence="7">Solute carrier family 35 member e3</fullName>
    </submittedName>
</protein>
<evidence type="ECO:0000313" key="8">
    <source>
        <dbReference type="Proteomes" id="UP001149090"/>
    </source>
</evidence>
<gene>
    <name evidence="7" type="ORF">M0811_01465</name>
</gene>
<dbReference type="PANTHER" id="PTHR11132">
    <property type="entry name" value="SOLUTE CARRIER FAMILY 35"/>
    <property type="match status" value="1"/>
</dbReference>